<proteinExistence type="inferred from homology"/>
<reference evidence="12 13" key="1">
    <citation type="submission" date="2023-07" db="EMBL/GenBank/DDBJ databases">
        <title>Sequencing the genomes of 1000 actinobacteria strains.</title>
        <authorList>
            <person name="Klenk H.-P."/>
        </authorList>
    </citation>
    <scope>NUCLEOTIDE SEQUENCE [LARGE SCALE GENOMIC DNA]</scope>
    <source>
        <strain evidence="12 13">DSM 46740</strain>
    </source>
</reference>
<comment type="subcellular location">
    <subcellularLocation>
        <location evidence="1">Cell membrane</location>
        <topology evidence="1">Multi-pass membrane protein</topology>
    </subcellularLocation>
</comment>
<dbReference type="InterPro" id="IPR050445">
    <property type="entry name" value="Bact_polysacc_biosynth/exp"/>
</dbReference>
<dbReference type="InterPro" id="IPR005702">
    <property type="entry name" value="Wzc-like_C"/>
</dbReference>
<organism evidence="12 13">
    <name type="scientific">Streptosporangium lutulentum</name>
    <dbReference type="NCBI Taxonomy" id="1461250"/>
    <lineage>
        <taxon>Bacteria</taxon>
        <taxon>Bacillati</taxon>
        <taxon>Actinomycetota</taxon>
        <taxon>Actinomycetes</taxon>
        <taxon>Streptosporangiales</taxon>
        <taxon>Streptosporangiaceae</taxon>
        <taxon>Streptosporangium</taxon>
    </lineage>
</organism>
<protein>
    <submittedName>
        <fullName evidence="12">Capsular exopolysaccharide synthesis family protein</fullName>
    </submittedName>
</protein>
<dbReference type="CDD" id="cd05387">
    <property type="entry name" value="BY-kinase"/>
    <property type="match status" value="1"/>
</dbReference>
<evidence type="ECO:0000256" key="7">
    <source>
        <dbReference type="ARBA" id="ARBA00022989"/>
    </source>
</evidence>
<evidence type="ECO:0000313" key="13">
    <source>
        <dbReference type="Proteomes" id="UP001225356"/>
    </source>
</evidence>
<evidence type="ECO:0000256" key="3">
    <source>
        <dbReference type="ARBA" id="ARBA00022475"/>
    </source>
</evidence>
<dbReference type="Proteomes" id="UP001225356">
    <property type="component" value="Unassembled WGS sequence"/>
</dbReference>
<evidence type="ECO:0000256" key="8">
    <source>
        <dbReference type="ARBA" id="ARBA00023136"/>
    </source>
</evidence>
<evidence type="ECO:0000256" key="4">
    <source>
        <dbReference type="ARBA" id="ARBA00022692"/>
    </source>
</evidence>
<evidence type="ECO:0000256" key="6">
    <source>
        <dbReference type="ARBA" id="ARBA00022840"/>
    </source>
</evidence>
<feature type="coiled-coil region" evidence="9">
    <location>
        <begin position="151"/>
        <end position="178"/>
    </location>
</feature>
<evidence type="ECO:0000256" key="10">
    <source>
        <dbReference type="SAM" id="Phobius"/>
    </source>
</evidence>
<keyword evidence="7 10" id="KW-1133">Transmembrane helix</keyword>
<keyword evidence="13" id="KW-1185">Reference proteome</keyword>
<dbReference type="InterPro" id="IPR003856">
    <property type="entry name" value="LPS_length_determ_N"/>
</dbReference>
<evidence type="ECO:0000256" key="9">
    <source>
        <dbReference type="SAM" id="Coils"/>
    </source>
</evidence>
<accession>A0ABT9QKA4</accession>
<keyword evidence="5" id="KW-0547">Nucleotide-binding</keyword>
<dbReference type="PANTHER" id="PTHR32309:SF31">
    <property type="entry name" value="CAPSULAR EXOPOLYSACCHARIDE FAMILY"/>
    <property type="match status" value="1"/>
</dbReference>
<comment type="caution">
    <text evidence="12">The sequence shown here is derived from an EMBL/GenBank/DDBJ whole genome shotgun (WGS) entry which is preliminary data.</text>
</comment>
<sequence>MPMVTDPMSSRESLEVADYAGILRRRWWIVVAAAAAGLAAAAMAVVVLPQSYVSQAVVLVTNSADLDRTAMRVSIDTEAQRVRSVEVARRAGQLLKSSESPVDLTENVTVTTSGESAILQIDFEGSSALQAQQGAHAFAVAYLDSRREKGLQRSNGQVSNLQSQLEELEQQLKKVPASSLAEREIIMGQFEVLGRSLADAKIEALNVASGEIIMEASLPEGPASPSPVTFLPGGLIVGLMLGVMTALLIDRSDKRVRSGHDVARVLKMRILLDVPPGRRHNALGLLAARSRVGQRFHELCHSLTAILGSGPSSHVIVVSSASPGKGGNIVAANIAATLTRIESNVLLVSADLESRVSTGLLGVQGSGLAELLLQDSTLDEVEVSSPVIPRLRVIPAGQRTELVSEMLQGARMSRLVNSLRNRARFIVIDAPSTAFGADTQALAEIADIVVLTAEAHDTRYDQIRDGAQQMERVGAPLVGVVVIPQQTEVPFPPPRGAVITSQPVGKPELVRGDEELPVVESGPSTEVFSIVKDMNGSGKPAVKG</sequence>
<dbReference type="InterPro" id="IPR027417">
    <property type="entry name" value="P-loop_NTPase"/>
</dbReference>
<evidence type="ECO:0000259" key="11">
    <source>
        <dbReference type="Pfam" id="PF02706"/>
    </source>
</evidence>
<dbReference type="EMBL" id="JAUSQU010000001">
    <property type="protein sequence ID" value="MDP9847183.1"/>
    <property type="molecule type" value="Genomic_DNA"/>
</dbReference>
<feature type="domain" description="Polysaccharide chain length determinant N-terminal" evidence="11">
    <location>
        <begin position="14"/>
        <end position="97"/>
    </location>
</feature>
<name>A0ABT9QKA4_9ACTN</name>
<evidence type="ECO:0000256" key="1">
    <source>
        <dbReference type="ARBA" id="ARBA00004651"/>
    </source>
</evidence>
<comment type="similarity">
    <text evidence="2">Belongs to the CpsC/CapA family.</text>
</comment>
<keyword evidence="3" id="KW-1003">Cell membrane</keyword>
<dbReference type="Gene3D" id="3.40.50.300">
    <property type="entry name" value="P-loop containing nucleotide triphosphate hydrolases"/>
    <property type="match status" value="1"/>
</dbReference>
<keyword evidence="9" id="KW-0175">Coiled coil</keyword>
<keyword evidence="8 10" id="KW-0472">Membrane</keyword>
<evidence type="ECO:0000256" key="2">
    <source>
        <dbReference type="ARBA" id="ARBA00006683"/>
    </source>
</evidence>
<gene>
    <name evidence="12" type="ORF">J2853_006394</name>
</gene>
<keyword evidence="4 10" id="KW-0812">Transmembrane</keyword>
<keyword evidence="6" id="KW-0067">ATP-binding</keyword>
<dbReference type="Pfam" id="PF02706">
    <property type="entry name" value="Wzz"/>
    <property type="match status" value="1"/>
</dbReference>
<feature type="transmembrane region" description="Helical" evidence="10">
    <location>
        <begin position="27"/>
        <end position="48"/>
    </location>
</feature>
<evidence type="ECO:0000256" key="5">
    <source>
        <dbReference type="ARBA" id="ARBA00022741"/>
    </source>
</evidence>
<dbReference type="PANTHER" id="PTHR32309">
    <property type="entry name" value="TYROSINE-PROTEIN KINASE"/>
    <property type="match status" value="1"/>
</dbReference>
<evidence type="ECO:0000313" key="12">
    <source>
        <dbReference type="EMBL" id="MDP9847183.1"/>
    </source>
</evidence>
<dbReference type="SUPFAM" id="SSF52540">
    <property type="entry name" value="P-loop containing nucleoside triphosphate hydrolases"/>
    <property type="match status" value="1"/>
</dbReference>